<evidence type="ECO:0000313" key="2">
    <source>
        <dbReference type="EMBL" id="KAH3806199.1"/>
    </source>
</evidence>
<evidence type="ECO:0008006" key="4">
    <source>
        <dbReference type="Google" id="ProtNLM"/>
    </source>
</evidence>
<dbReference type="GO" id="GO:0006706">
    <property type="term" value="P:steroid catabolic process"/>
    <property type="evidence" value="ECO:0007669"/>
    <property type="project" value="TreeGrafter"/>
</dbReference>
<comment type="caution">
    <text evidence="2">The sequence shown here is derived from an EMBL/GenBank/DDBJ whole genome shotgun (WGS) entry which is preliminary data.</text>
</comment>
<evidence type="ECO:0000313" key="3">
    <source>
        <dbReference type="Proteomes" id="UP000828390"/>
    </source>
</evidence>
<keyword evidence="1" id="KW-0560">Oxidoreductase</keyword>
<keyword evidence="3" id="KW-1185">Reference proteome</keyword>
<dbReference type="EMBL" id="JAIWYP010000006">
    <property type="protein sequence ID" value="KAH3806199.1"/>
    <property type="molecule type" value="Genomic_DNA"/>
</dbReference>
<dbReference type="PRINTS" id="PR00080">
    <property type="entry name" value="SDRFAMILY"/>
</dbReference>
<dbReference type="FunFam" id="3.40.50.720:FF:000084">
    <property type="entry name" value="Short-chain dehydrogenase reductase"/>
    <property type="match status" value="1"/>
</dbReference>
<dbReference type="PANTHER" id="PTHR43658:SF8">
    <property type="entry name" value="17-BETA-HYDROXYSTEROID DEHYDROGENASE 14-RELATED"/>
    <property type="match status" value="1"/>
</dbReference>
<protein>
    <recommendedName>
        <fullName evidence="4">17-beta-hydroxysteroid dehydrogenase 14</fullName>
    </recommendedName>
</protein>
<proteinExistence type="predicted"/>
<dbReference type="Gene3D" id="3.40.50.720">
    <property type="entry name" value="NAD(P)-binding Rossmann-like Domain"/>
    <property type="match status" value="1"/>
</dbReference>
<evidence type="ECO:0000256" key="1">
    <source>
        <dbReference type="ARBA" id="ARBA00023002"/>
    </source>
</evidence>
<reference evidence="2" key="2">
    <citation type="submission" date="2020-11" db="EMBL/GenBank/DDBJ databases">
        <authorList>
            <person name="McCartney M.A."/>
            <person name="Auch B."/>
            <person name="Kono T."/>
            <person name="Mallez S."/>
            <person name="Becker A."/>
            <person name="Gohl D.M."/>
            <person name="Silverstein K.A.T."/>
            <person name="Koren S."/>
            <person name="Bechman K.B."/>
            <person name="Herman A."/>
            <person name="Abrahante J.E."/>
            <person name="Garbe J."/>
        </authorList>
    </citation>
    <scope>NUCLEOTIDE SEQUENCE</scope>
    <source>
        <strain evidence="2">Duluth1</strain>
        <tissue evidence="2">Whole animal</tissue>
    </source>
</reference>
<gene>
    <name evidence="2" type="ORF">DPMN_134516</name>
</gene>
<dbReference type="InterPro" id="IPR002347">
    <property type="entry name" value="SDR_fam"/>
</dbReference>
<dbReference type="PROSITE" id="PS00061">
    <property type="entry name" value="ADH_SHORT"/>
    <property type="match status" value="1"/>
</dbReference>
<reference evidence="2" key="1">
    <citation type="journal article" date="2019" name="bioRxiv">
        <title>The Genome of the Zebra Mussel, Dreissena polymorpha: A Resource for Invasive Species Research.</title>
        <authorList>
            <person name="McCartney M.A."/>
            <person name="Auch B."/>
            <person name="Kono T."/>
            <person name="Mallez S."/>
            <person name="Zhang Y."/>
            <person name="Obille A."/>
            <person name="Becker A."/>
            <person name="Abrahante J.E."/>
            <person name="Garbe J."/>
            <person name="Badalamenti J.P."/>
            <person name="Herman A."/>
            <person name="Mangelson H."/>
            <person name="Liachko I."/>
            <person name="Sullivan S."/>
            <person name="Sone E.D."/>
            <person name="Koren S."/>
            <person name="Silverstein K.A.T."/>
            <person name="Beckman K.B."/>
            <person name="Gohl D.M."/>
        </authorList>
    </citation>
    <scope>NUCLEOTIDE SEQUENCE</scope>
    <source>
        <strain evidence="2">Duluth1</strain>
        <tissue evidence="2">Whole animal</tissue>
    </source>
</reference>
<sequence>MASALRYKDKVTIVTGGSKGIGQGCVEVFVEAGSKVVFCSRGEKEGRDLEARMNAQGPGSALFVRCDMSSEDDIKNLINTTVEKYGQIDCVINNAGTHPPVRKIDDISADDFRRLLDINLVSYFLVAKYAMPYLRKTKGCILQDSSLVAEIGQPGSCTYVASKGGVTSLTKALAIDEAANGVRVNTFAPGNIWTPMWEDGANQTRDPEQCKRNGENAQLLGRFGTIRECGLTCLYLAADATFCTGINILLSGGAELNYGMKNPLQKDPTEFL</sequence>
<dbReference type="OrthoDB" id="47007at2759"/>
<name>A0A9D4FVR0_DREPO</name>
<dbReference type="Pfam" id="PF13561">
    <property type="entry name" value="adh_short_C2"/>
    <property type="match status" value="1"/>
</dbReference>
<dbReference type="InterPro" id="IPR020904">
    <property type="entry name" value="Sc_DH/Rdtase_CS"/>
</dbReference>
<dbReference type="AlphaFoldDB" id="A0A9D4FVR0"/>
<accession>A0A9D4FVR0</accession>
<dbReference type="PRINTS" id="PR00081">
    <property type="entry name" value="GDHRDH"/>
</dbReference>
<dbReference type="PANTHER" id="PTHR43658">
    <property type="entry name" value="SHORT-CHAIN DEHYDROGENASE/REDUCTASE"/>
    <property type="match status" value="1"/>
</dbReference>
<dbReference type="Proteomes" id="UP000828390">
    <property type="component" value="Unassembled WGS sequence"/>
</dbReference>
<dbReference type="InterPro" id="IPR036291">
    <property type="entry name" value="NAD(P)-bd_dom_sf"/>
</dbReference>
<organism evidence="2 3">
    <name type="scientific">Dreissena polymorpha</name>
    <name type="common">Zebra mussel</name>
    <name type="synonym">Mytilus polymorpha</name>
    <dbReference type="NCBI Taxonomy" id="45954"/>
    <lineage>
        <taxon>Eukaryota</taxon>
        <taxon>Metazoa</taxon>
        <taxon>Spiralia</taxon>
        <taxon>Lophotrochozoa</taxon>
        <taxon>Mollusca</taxon>
        <taxon>Bivalvia</taxon>
        <taxon>Autobranchia</taxon>
        <taxon>Heteroconchia</taxon>
        <taxon>Euheterodonta</taxon>
        <taxon>Imparidentia</taxon>
        <taxon>Neoheterodontei</taxon>
        <taxon>Myida</taxon>
        <taxon>Dreissenoidea</taxon>
        <taxon>Dreissenidae</taxon>
        <taxon>Dreissena</taxon>
    </lineage>
</organism>
<dbReference type="GO" id="GO:0004303">
    <property type="term" value="F:estradiol 17-beta-dehydrogenase [NAD(P)+] activity"/>
    <property type="evidence" value="ECO:0007669"/>
    <property type="project" value="TreeGrafter"/>
</dbReference>
<dbReference type="GO" id="GO:0005829">
    <property type="term" value="C:cytosol"/>
    <property type="evidence" value="ECO:0007669"/>
    <property type="project" value="TreeGrafter"/>
</dbReference>
<dbReference type="SUPFAM" id="SSF51735">
    <property type="entry name" value="NAD(P)-binding Rossmann-fold domains"/>
    <property type="match status" value="1"/>
</dbReference>